<feature type="transmembrane region" description="Helical" evidence="7">
    <location>
        <begin position="65"/>
        <end position="89"/>
    </location>
</feature>
<comment type="subcellular location">
    <subcellularLocation>
        <location evidence="1">Cell membrane</location>
        <topology evidence="1">Multi-pass membrane protein</topology>
    </subcellularLocation>
</comment>
<dbReference type="InterPro" id="IPR002758">
    <property type="entry name" value="Cation_antiport_E"/>
</dbReference>
<dbReference type="RefSeq" id="WP_168100957.1">
    <property type="nucleotide sequence ID" value="NZ_JAATEN010000004.1"/>
</dbReference>
<keyword evidence="4 7" id="KW-0812">Transmembrane</keyword>
<evidence type="ECO:0000256" key="4">
    <source>
        <dbReference type="ARBA" id="ARBA00022692"/>
    </source>
</evidence>
<evidence type="ECO:0000256" key="1">
    <source>
        <dbReference type="ARBA" id="ARBA00004651"/>
    </source>
</evidence>
<evidence type="ECO:0000256" key="6">
    <source>
        <dbReference type="ARBA" id="ARBA00023136"/>
    </source>
</evidence>
<dbReference type="Proteomes" id="UP000695264">
    <property type="component" value="Unassembled WGS sequence"/>
</dbReference>
<proteinExistence type="inferred from homology"/>
<organism evidence="8 9">
    <name type="scientific">Streptomyces zingiberis</name>
    <dbReference type="NCBI Taxonomy" id="2053010"/>
    <lineage>
        <taxon>Bacteria</taxon>
        <taxon>Bacillati</taxon>
        <taxon>Actinomycetota</taxon>
        <taxon>Actinomycetes</taxon>
        <taxon>Kitasatosporales</taxon>
        <taxon>Streptomycetaceae</taxon>
        <taxon>Streptomyces</taxon>
    </lineage>
</organism>
<dbReference type="Pfam" id="PF01899">
    <property type="entry name" value="MNHE"/>
    <property type="match status" value="1"/>
</dbReference>
<evidence type="ECO:0000313" key="9">
    <source>
        <dbReference type="Proteomes" id="UP000695264"/>
    </source>
</evidence>
<dbReference type="PANTHER" id="PTHR34584">
    <property type="entry name" value="NA(+)/H(+) ANTIPORTER SUBUNIT E1"/>
    <property type="match status" value="1"/>
</dbReference>
<keyword evidence="6 7" id="KW-0472">Membrane</keyword>
<feature type="transmembrane region" description="Helical" evidence="7">
    <location>
        <begin position="35"/>
        <end position="53"/>
    </location>
</feature>
<reference evidence="8 9" key="1">
    <citation type="submission" date="2020-03" db="EMBL/GenBank/DDBJ databases">
        <title>WGS of actinomycetes isolated from Thailand.</title>
        <authorList>
            <person name="Thawai C."/>
        </authorList>
    </citation>
    <scope>NUCLEOTIDE SEQUENCE [LARGE SCALE GENOMIC DNA]</scope>
    <source>
        <strain evidence="8 9">PLAI 1-29</strain>
    </source>
</reference>
<evidence type="ECO:0000256" key="5">
    <source>
        <dbReference type="ARBA" id="ARBA00022989"/>
    </source>
</evidence>
<evidence type="ECO:0000313" key="8">
    <source>
        <dbReference type="EMBL" id="NJQ00361.1"/>
    </source>
</evidence>
<sequence length="191" mass="21060">MKGHATERRIRRHLPMVGWLWFLWLLLWGSVSPGVLLSGLAVALAVVVSFPLPPVMPRPVLRPWGVLRLVGCMLADLVGSAVTVAWQALRHGPSTPGAVVEVEVAADSDLLIAATATLATLTPGTLVLEIDRRGRLLYVHALPVRDAVTAEHRREEVRTAERHVYAAFGRDRAAERLRKARSRTTPKRKEP</sequence>
<comment type="similarity">
    <text evidence="2">Belongs to the CPA3 antiporters (TC 2.A.63) subunit E family.</text>
</comment>
<keyword evidence="3" id="KW-1003">Cell membrane</keyword>
<dbReference type="EMBL" id="JAATEN010000004">
    <property type="protein sequence ID" value="NJQ00361.1"/>
    <property type="molecule type" value="Genomic_DNA"/>
</dbReference>
<protein>
    <submittedName>
        <fullName evidence="8">Na+/H+ antiporter subunit E</fullName>
    </submittedName>
</protein>
<gene>
    <name evidence="8" type="ORF">HCK00_07380</name>
</gene>
<keyword evidence="9" id="KW-1185">Reference proteome</keyword>
<accession>A0ABX1BRP1</accession>
<evidence type="ECO:0000256" key="2">
    <source>
        <dbReference type="ARBA" id="ARBA00006228"/>
    </source>
</evidence>
<evidence type="ECO:0000256" key="7">
    <source>
        <dbReference type="SAM" id="Phobius"/>
    </source>
</evidence>
<evidence type="ECO:0000256" key="3">
    <source>
        <dbReference type="ARBA" id="ARBA00022475"/>
    </source>
</evidence>
<name>A0ABX1BRP1_9ACTN</name>
<comment type="caution">
    <text evidence="8">The sequence shown here is derived from an EMBL/GenBank/DDBJ whole genome shotgun (WGS) entry which is preliminary data.</text>
</comment>
<dbReference type="NCBIfam" id="NF006521">
    <property type="entry name" value="PRK08965.1-5"/>
    <property type="match status" value="1"/>
</dbReference>
<dbReference type="PANTHER" id="PTHR34584:SF1">
    <property type="entry name" value="NA(+)_H(+) ANTIPORTER SUBUNIT E1"/>
    <property type="match status" value="1"/>
</dbReference>
<keyword evidence="5 7" id="KW-1133">Transmembrane helix</keyword>